<keyword evidence="4" id="KW-0472">Membrane</keyword>
<dbReference type="GO" id="GO:0005524">
    <property type="term" value="F:ATP binding"/>
    <property type="evidence" value="ECO:0007669"/>
    <property type="project" value="UniProtKB-UniRule"/>
</dbReference>
<name>A0A847ET18_9BACT</name>
<dbReference type="Pfam" id="PF01580">
    <property type="entry name" value="FtsK_SpoIIIE"/>
    <property type="match status" value="1"/>
</dbReference>
<comment type="caution">
    <text evidence="6">The sequence shown here is derived from an EMBL/GenBank/DDBJ whole genome shotgun (WGS) entry which is preliminary data.</text>
</comment>
<dbReference type="Proteomes" id="UP000554004">
    <property type="component" value="Unassembled WGS sequence"/>
</dbReference>
<dbReference type="Gene3D" id="1.10.10.10">
    <property type="entry name" value="Winged helix-like DNA-binding domain superfamily/Winged helix DNA-binding domain"/>
    <property type="match status" value="2"/>
</dbReference>
<evidence type="ECO:0000256" key="4">
    <source>
        <dbReference type="SAM" id="Phobius"/>
    </source>
</evidence>
<gene>
    <name evidence="6" type="ORF">GX618_00885</name>
</gene>
<sequence>DLERIEEQKVKDIKNILKTFKKFKIPLTPLNTTVGPTAIKYEFLPENQKDIKTFVSLRFYIFTDLKQHYVTDPFPWMYVSKSKEYGEVITVETSNWVRKSTMLKDCLPELDKKKYDYPVILGKDFNNEILIKELKELDNILIVGWGMSGSSSFILSLLFTLLTKYSKEEFKLVIVSQMDLKHHNLSFLPHLFYDKVAIDSKEAIEALKKCVDELERREGSKVYGPPLLIVVEEFSGLFLNYKEFRKLVYILLERGNRVGIHLIFSTANRFANTITPKFKKHFSTRIVFATSNEQSIRVLEYEGGEYLDNRMDMLYKDMNSGKLTRLQGPHIFDDDISLLEKLAKNPPEKIDILKLRDEDYYTKELTPQRDPLIEEAQEIVRVNKKCTPSLLQRKLKIGYNRAARLVEELKKDDETKGEDPLYEDAKKIVVEERKASASFLQRRLNIGYNQASRLIQQLEENGIVSPQIGVKPREVLINEIKKEK</sequence>
<accession>A0A847ET18</accession>
<feature type="non-terminal residue" evidence="6">
    <location>
        <position position="1"/>
    </location>
</feature>
<dbReference type="PANTHER" id="PTHR22683">
    <property type="entry name" value="SPORULATION PROTEIN RELATED"/>
    <property type="match status" value="1"/>
</dbReference>
<dbReference type="GO" id="GO:0003677">
    <property type="term" value="F:DNA binding"/>
    <property type="evidence" value="ECO:0007669"/>
    <property type="project" value="InterPro"/>
</dbReference>
<keyword evidence="4" id="KW-0812">Transmembrane</keyword>
<protein>
    <submittedName>
        <fullName evidence="6">DNA translocase FtsK</fullName>
    </submittedName>
</protein>
<dbReference type="EMBL" id="JAAZAL010000030">
    <property type="protein sequence ID" value="NLE30816.1"/>
    <property type="molecule type" value="Genomic_DNA"/>
</dbReference>
<dbReference type="SMART" id="SM00843">
    <property type="entry name" value="Ftsk_gamma"/>
    <property type="match status" value="2"/>
</dbReference>
<dbReference type="Pfam" id="PF09397">
    <property type="entry name" value="FtsK_gamma"/>
    <property type="match status" value="2"/>
</dbReference>
<dbReference type="SUPFAM" id="SSF46785">
    <property type="entry name" value="Winged helix' DNA-binding domain"/>
    <property type="match status" value="2"/>
</dbReference>
<reference evidence="6 7" key="1">
    <citation type="journal article" date="2020" name="Biotechnol. Biofuels">
        <title>New insights from the biogas microbiome by comprehensive genome-resolved metagenomics of nearly 1600 species originating from multiple anaerobic digesters.</title>
        <authorList>
            <person name="Campanaro S."/>
            <person name="Treu L."/>
            <person name="Rodriguez-R L.M."/>
            <person name="Kovalovszki A."/>
            <person name="Ziels R.M."/>
            <person name="Maus I."/>
            <person name="Zhu X."/>
            <person name="Kougias P.G."/>
            <person name="Basile A."/>
            <person name="Luo G."/>
            <person name="Schluter A."/>
            <person name="Konstantinidis K.T."/>
            <person name="Angelidaki I."/>
        </authorList>
    </citation>
    <scope>NUCLEOTIDE SEQUENCE [LARGE SCALE GENOMIC DNA]</scope>
    <source>
        <strain evidence="6">AS06rmzACSIP_421</strain>
    </source>
</reference>
<evidence type="ECO:0000259" key="5">
    <source>
        <dbReference type="PROSITE" id="PS50901"/>
    </source>
</evidence>
<dbReference type="PROSITE" id="PS50901">
    <property type="entry name" value="FTSK"/>
    <property type="match status" value="1"/>
</dbReference>
<dbReference type="InterPro" id="IPR027417">
    <property type="entry name" value="P-loop_NTPase"/>
</dbReference>
<keyword evidence="4" id="KW-1133">Transmembrane helix</keyword>
<dbReference type="Gene3D" id="3.40.50.300">
    <property type="entry name" value="P-loop containing nucleotide triphosphate hydrolases"/>
    <property type="match status" value="2"/>
</dbReference>
<keyword evidence="1 3" id="KW-0547">Nucleotide-binding</keyword>
<proteinExistence type="predicted"/>
<dbReference type="InterPro" id="IPR050206">
    <property type="entry name" value="FtsK/SpoIIIE/SftA"/>
</dbReference>
<dbReference type="InterPro" id="IPR002543">
    <property type="entry name" value="FtsK_dom"/>
</dbReference>
<feature type="transmembrane region" description="Helical" evidence="4">
    <location>
        <begin position="140"/>
        <end position="162"/>
    </location>
</feature>
<dbReference type="PANTHER" id="PTHR22683:SF41">
    <property type="entry name" value="DNA TRANSLOCASE FTSK"/>
    <property type="match status" value="1"/>
</dbReference>
<organism evidence="6 7">
    <name type="scientific">Candidatus Dojkabacteria bacterium</name>
    <dbReference type="NCBI Taxonomy" id="2099670"/>
    <lineage>
        <taxon>Bacteria</taxon>
        <taxon>Candidatus Dojkabacteria</taxon>
    </lineage>
</organism>
<feature type="domain" description="FtsK" evidence="5">
    <location>
        <begin position="126"/>
        <end position="297"/>
    </location>
</feature>
<evidence type="ECO:0000256" key="2">
    <source>
        <dbReference type="ARBA" id="ARBA00022840"/>
    </source>
</evidence>
<evidence type="ECO:0000313" key="6">
    <source>
        <dbReference type="EMBL" id="NLE30816.1"/>
    </source>
</evidence>
<dbReference type="InterPro" id="IPR036388">
    <property type="entry name" value="WH-like_DNA-bd_sf"/>
</dbReference>
<evidence type="ECO:0000256" key="3">
    <source>
        <dbReference type="PROSITE-ProRule" id="PRU00289"/>
    </source>
</evidence>
<dbReference type="InterPro" id="IPR036390">
    <property type="entry name" value="WH_DNA-bd_sf"/>
</dbReference>
<evidence type="ECO:0000256" key="1">
    <source>
        <dbReference type="ARBA" id="ARBA00022741"/>
    </source>
</evidence>
<dbReference type="InterPro" id="IPR018541">
    <property type="entry name" value="Ftsk_gamma"/>
</dbReference>
<keyword evidence="2 3" id="KW-0067">ATP-binding</keyword>
<evidence type="ECO:0000313" key="7">
    <source>
        <dbReference type="Proteomes" id="UP000554004"/>
    </source>
</evidence>
<feature type="binding site" evidence="3">
    <location>
        <begin position="144"/>
        <end position="151"/>
    </location>
    <ligand>
        <name>ATP</name>
        <dbReference type="ChEBI" id="CHEBI:30616"/>
    </ligand>
</feature>
<dbReference type="AlphaFoldDB" id="A0A847ET18"/>